<keyword evidence="1" id="KW-0560">Oxidoreductase</keyword>
<keyword evidence="2" id="KW-1185">Reference proteome</keyword>
<dbReference type="Proteomes" id="UP000887540">
    <property type="component" value="Unplaced"/>
</dbReference>
<dbReference type="InterPro" id="IPR037120">
    <property type="entry name" value="Haem_peroxidase_sf_animal"/>
</dbReference>
<dbReference type="SUPFAM" id="SSF48113">
    <property type="entry name" value="Heme-dependent peroxidases"/>
    <property type="match status" value="1"/>
</dbReference>
<sequence length="108" mass="12056">MYGSVDRVDLYAGAVLEDPVIRGLVGPTVACIIGPQFARTRDGDRFYFENPGVFTRAQLAEIRRSSLARIICDNSDSINMVPREAFRLGPVVPCSSIPQMDLSHWQER</sequence>
<organism evidence="2 3">
    <name type="scientific">Acrobeloides nanus</name>
    <dbReference type="NCBI Taxonomy" id="290746"/>
    <lineage>
        <taxon>Eukaryota</taxon>
        <taxon>Metazoa</taxon>
        <taxon>Ecdysozoa</taxon>
        <taxon>Nematoda</taxon>
        <taxon>Chromadorea</taxon>
        <taxon>Rhabditida</taxon>
        <taxon>Tylenchina</taxon>
        <taxon>Cephalobomorpha</taxon>
        <taxon>Cephaloboidea</taxon>
        <taxon>Cephalobidae</taxon>
        <taxon>Acrobeloides</taxon>
    </lineage>
</organism>
<dbReference type="InterPro" id="IPR019791">
    <property type="entry name" value="Haem_peroxidase_animal"/>
</dbReference>
<dbReference type="GO" id="GO:0005615">
    <property type="term" value="C:extracellular space"/>
    <property type="evidence" value="ECO:0007669"/>
    <property type="project" value="TreeGrafter"/>
</dbReference>
<dbReference type="InterPro" id="IPR010255">
    <property type="entry name" value="Haem_peroxidase_sf"/>
</dbReference>
<protein>
    <submittedName>
        <fullName evidence="3">Peroxidase</fullName>
    </submittedName>
</protein>
<dbReference type="WBParaSite" id="ACRNAN_scaffold4429.g13866.t1">
    <property type="protein sequence ID" value="ACRNAN_scaffold4429.g13866.t1"/>
    <property type="gene ID" value="ACRNAN_scaffold4429.g13866"/>
</dbReference>
<dbReference type="Pfam" id="PF03098">
    <property type="entry name" value="An_peroxidase"/>
    <property type="match status" value="1"/>
</dbReference>
<dbReference type="AlphaFoldDB" id="A0A914DXJ5"/>
<evidence type="ECO:0000313" key="3">
    <source>
        <dbReference type="WBParaSite" id="ACRNAN_scaffold4429.g13866.t1"/>
    </source>
</evidence>
<dbReference type="PANTHER" id="PTHR11475:SF85">
    <property type="entry name" value="SHKT DOMAIN-CONTAINING PROTEIN"/>
    <property type="match status" value="1"/>
</dbReference>
<keyword evidence="1" id="KW-0575">Peroxidase</keyword>
<proteinExistence type="predicted"/>
<accession>A0A914DXJ5</accession>
<evidence type="ECO:0000256" key="1">
    <source>
        <dbReference type="ARBA" id="ARBA00022559"/>
    </source>
</evidence>
<dbReference type="GO" id="GO:0004601">
    <property type="term" value="F:peroxidase activity"/>
    <property type="evidence" value="ECO:0007669"/>
    <property type="project" value="UniProtKB-KW"/>
</dbReference>
<dbReference type="GO" id="GO:0006979">
    <property type="term" value="P:response to oxidative stress"/>
    <property type="evidence" value="ECO:0007669"/>
    <property type="project" value="InterPro"/>
</dbReference>
<reference evidence="3" key="1">
    <citation type="submission" date="2022-11" db="UniProtKB">
        <authorList>
            <consortium name="WormBaseParasite"/>
        </authorList>
    </citation>
    <scope>IDENTIFICATION</scope>
</reference>
<dbReference type="GO" id="GO:0020037">
    <property type="term" value="F:heme binding"/>
    <property type="evidence" value="ECO:0007669"/>
    <property type="project" value="InterPro"/>
</dbReference>
<dbReference type="PANTHER" id="PTHR11475">
    <property type="entry name" value="OXIDASE/PEROXIDASE"/>
    <property type="match status" value="1"/>
</dbReference>
<dbReference type="Gene3D" id="1.10.640.10">
    <property type="entry name" value="Haem peroxidase domain superfamily, animal type"/>
    <property type="match status" value="1"/>
</dbReference>
<evidence type="ECO:0000313" key="2">
    <source>
        <dbReference type="Proteomes" id="UP000887540"/>
    </source>
</evidence>
<name>A0A914DXJ5_9BILA</name>
<dbReference type="PROSITE" id="PS50292">
    <property type="entry name" value="PEROXIDASE_3"/>
    <property type="match status" value="1"/>
</dbReference>